<protein>
    <submittedName>
        <fullName evidence="1">Uncharacterized protein</fullName>
    </submittedName>
</protein>
<evidence type="ECO:0000313" key="1">
    <source>
        <dbReference type="EMBL" id="VAW48948.1"/>
    </source>
</evidence>
<accession>A0A3B0VZ73</accession>
<name>A0A3B0VZ73_9ZZZZ</name>
<gene>
    <name evidence="1" type="ORF">MNBD_GAMMA03-2115</name>
</gene>
<dbReference type="AlphaFoldDB" id="A0A3B0VZ73"/>
<dbReference type="EMBL" id="UOFC01000246">
    <property type="protein sequence ID" value="VAW48948.1"/>
    <property type="molecule type" value="Genomic_DNA"/>
</dbReference>
<proteinExistence type="predicted"/>
<reference evidence="1" key="1">
    <citation type="submission" date="2018-06" db="EMBL/GenBank/DDBJ databases">
        <authorList>
            <person name="Zhirakovskaya E."/>
        </authorList>
    </citation>
    <scope>NUCLEOTIDE SEQUENCE</scope>
</reference>
<organism evidence="1">
    <name type="scientific">hydrothermal vent metagenome</name>
    <dbReference type="NCBI Taxonomy" id="652676"/>
    <lineage>
        <taxon>unclassified sequences</taxon>
        <taxon>metagenomes</taxon>
        <taxon>ecological metagenomes</taxon>
    </lineage>
</organism>
<sequence length="45" mass="5018">MKKRVLSTMFVTIVSVPLPTIASFNALENLGIGINYGFFQGRLWS</sequence>